<gene>
    <name evidence="3" type="ORF">C7G83_10645</name>
</gene>
<dbReference type="OrthoDB" id="6623212at2"/>
<dbReference type="EMBL" id="PYEP01000004">
    <property type="protein sequence ID" value="PSN07583.1"/>
    <property type="molecule type" value="Genomic_DNA"/>
</dbReference>
<dbReference type="Pfam" id="PF12883">
    <property type="entry name" value="DUF3828"/>
    <property type="match status" value="1"/>
</dbReference>
<dbReference type="Gene3D" id="3.10.450.50">
    <property type="match status" value="1"/>
</dbReference>
<feature type="signal peptide" evidence="1">
    <location>
        <begin position="1"/>
        <end position="19"/>
    </location>
</feature>
<evidence type="ECO:0000256" key="1">
    <source>
        <dbReference type="SAM" id="SignalP"/>
    </source>
</evidence>
<evidence type="ECO:0000313" key="3">
    <source>
        <dbReference type="EMBL" id="PSN07583.1"/>
    </source>
</evidence>
<dbReference type="RefSeq" id="WP_106877222.1">
    <property type="nucleotide sequence ID" value="NZ_PYEP01000004.1"/>
</dbReference>
<feature type="chain" id="PRO_5015155107" description="DUF3828 domain-containing protein" evidence="1">
    <location>
        <begin position="20"/>
        <end position="164"/>
    </location>
</feature>
<proteinExistence type="predicted"/>
<organism evidence="3 4">
    <name type="scientific">Siccibacter turicensis</name>
    <dbReference type="NCBI Taxonomy" id="357233"/>
    <lineage>
        <taxon>Bacteria</taxon>
        <taxon>Pseudomonadati</taxon>
        <taxon>Pseudomonadota</taxon>
        <taxon>Gammaproteobacteria</taxon>
        <taxon>Enterobacterales</taxon>
        <taxon>Enterobacteriaceae</taxon>
        <taxon>Siccibacter</taxon>
    </lineage>
</organism>
<evidence type="ECO:0000313" key="4">
    <source>
        <dbReference type="Proteomes" id="UP000240212"/>
    </source>
</evidence>
<reference evidence="3 4" key="1">
    <citation type="submission" date="2018-03" db="EMBL/GenBank/DDBJ databases">
        <title>Draft genome sequence of the first documented clinical Siccibacter turicensis isolate in Austria.</title>
        <authorList>
            <person name="Lepuschitz S."/>
            <person name="Pekard-Amenitsch S."/>
            <person name="Haunold R."/>
            <person name="Schill S."/>
            <person name="Mach R."/>
            <person name="Allerberger F."/>
            <person name="Ruppitsch W."/>
            <person name="Forsythe S.J."/>
        </authorList>
    </citation>
    <scope>NUCLEOTIDE SEQUENCE [LARGE SCALE GENOMIC DNA]</scope>
    <source>
        <strain evidence="3 4">6100069499-17</strain>
    </source>
</reference>
<name>A0A2P8VJ42_9ENTR</name>
<dbReference type="Proteomes" id="UP000240212">
    <property type="component" value="Unassembled WGS sequence"/>
</dbReference>
<evidence type="ECO:0000259" key="2">
    <source>
        <dbReference type="Pfam" id="PF12883"/>
    </source>
</evidence>
<dbReference type="InterPro" id="IPR024289">
    <property type="entry name" value="DUF3828"/>
</dbReference>
<keyword evidence="1" id="KW-0732">Signal</keyword>
<accession>A0A2P8VJ42</accession>
<protein>
    <recommendedName>
        <fullName evidence="2">DUF3828 domain-containing protein</fullName>
    </recommendedName>
</protein>
<sequence>MRTLILVVVCLLTACVNNSGQTDAIKQAQAFYGSYLMALAGDDSAYPDSELREYVSSDTLARIAMIQSMPEQDLLTSDYFTYTQDYDPAWIQALRVDNARPFMGGWVVQVRLGIEEGKTLHVEAFMRHESGVWKIYRVRDLTDDYEHPIFNSGAIAIAKDGRGS</sequence>
<dbReference type="AlphaFoldDB" id="A0A2P8VJ42"/>
<comment type="caution">
    <text evidence="3">The sequence shown here is derived from an EMBL/GenBank/DDBJ whole genome shotgun (WGS) entry which is preliminary data.</text>
</comment>
<feature type="domain" description="DUF3828" evidence="2">
    <location>
        <begin position="26"/>
        <end position="142"/>
    </location>
</feature>
<keyword evidence="4" id="KW-1185">Reference proteome</keyword>
<dbReference type="PROSITE" id="PS51257">
    <property type="entry name" value="PROKAR_LIPOPROTEIN"/>
    <property type="match status" value="1"/>
</dbReference>